<evidence type="ECO:0000313" key="4">
    <source>
        <dbReference type="EMBL" id="GAA5110967.1"/>
    </source>
</evidence>
<accession>A0ABP9N6X7</accession>
<name>A0ABP9N6X7_9PSEU</name>
<evidence type="ECO:0000259" key="3">
    <source>
        <dbReference type="Pfam" id="PF13579"/>
    </source>
</evidence>
<dbReference type="Pfam" id="PF13579">
    <property type="entry name" value="Glyco_trans_4_4"/>
    <property type="match status" value="1"/>
</dbReference>
<sequence>MTPGRVLWVSTSTSTRGGIASYVRTIRDTPLWTRWQIRHIATHRDGGAARKIGTFASAVPRYVQTLLTSRPDLIHLHMSSHGSFVRKAVLFWIARAFGIPVIVHVHGSRFDEFHAALPAPLRRGVRGVLTHAVAVLTLGERWATRIRRIAPRSRVEVVPNSVVVPPAPPPRTSDELNAVFLGAVGERKGAFCLLEAWAKLAAEWDGAVPALLTLAGDGDVGEARKLSMKLGIERSVRVRDWLPAPEAAALLASADVFVLPSRHEGQPMAVLEAMASGVCVVASDVGGIPELVEHGRSGLLVPPDDVDSLGAALRAVLGDRALRERLGGAARERVLTAFDADVVWRQLDALYREVTEP</sequence>
<feature type="domain" description="Glycosyltransferase subfamily 4-like N-terminal" evidence="3">
    <location>
        <begin position="56"/>
        <end position="160"/>
    </location>
</feature>
<evidence type="ECO:0000256" key="1">
    <source>
        <dbReference type="ARBA" id="ARBA00022676"/>
    </source>
</evidence>
<dbReference type="CDD" id="cd03801">
    <property type="entry name" value="GT4_PimA-like"/>
    <property type="match status" value="1"/>
</dbReference>
<organism evidence="4 5">
    <name type="scientific">Pseudonocardia adelaidensis</name>
    <dbReference type="NCBI Taxonomy" id="648754"/>
    <lineage>
        <taxon>Bacteria</taxon>
        <taxon>Bacillati</taxon>
        <taxon>Actinomycetota</taxon>
        <taxon>Actinomycetes</taxon>
        <taxon>Pseudonocardiales</taxon>
        <taxon>Pseudonocardiaceae</taxon>
        <taxon>Pseudonocardia</taxon>
    </lineage>
</organism>
<comment type="caution">
    <text evidence="4">The sequence shown here is derived from an EMBL/GenBank/DDBJ whole genome shotgun (WGS) entry which is preliminary data.</text>
</comment>
<keyword evidence="2" id="KW-0808">Transferase</keyword>
<gene>
    <name evidence="4" type="ORF">GCM10023320_03310</name>
</gene>
<evidence type="ECO:0000256" key="2">
    <source>
        <dbReference type="ARBA" id="ARBA00022679"/>
    </source>
</evidence>
<protein>
    <submittedName>
        <fullName evidence="4">Glycosyltransferase family 4 protein</fullName>
    </submittedName>
</protein>
<dbReference type="PANTHER" id="PTHR12526">
    <property type="entry name" value="GLYCOSYLTRANSFERASE"/>
    <property type="match status" value="1"/>
</dbReference>
<dbReference type="Proteomes" id="UP001500804">
    <property type="component" value="Unassembled WGS sequence"/>
</dbReference>
<proteinExistence type="predicted"/>
<evidence type="ECO:0000313" key="5">
    <source>
        <dbReference type="Proteomes" id="UP001500804"/>
    </source>
</evidence>
<keyword evidence="1" id="KW-0328">Glycosyltransferase</keyword>
<dbReference type="SUPFAM" id="SSF53756">
    <property type="entry name" value="UDP-Glycosyltransferase/glycogen phosphorylase"/>
    <property type="match status" value="1"/>
</dbReference>
<keyword evidence="5" id="KW-1185">Reference proteome</keyword>
<dbReference type="PANTHER" id="PTHR12526:SF631">
    <property type="entry name" value="BLL6306 PROTEIN"/>
    <property type="match status" value="1"/>
</dbReference>
<dbReference type="EMBL" id="BAABJO010000001">
    <property type="protein sequence ID" value="GAA5110967.1"/>
    <property type="molecule type" value="Genomic_DNA"/>
</dbReference>
<reference evidence="5" key="1">
    <citation type="journal article" date="2019" name="Int. J. Syst. Evol. Microbiol.">
        <title>The Global Catalogue of Microorganisms (GCM) 10K type strain sequencing project: providing services to taxonomists for standard genome sequencing and annotation.</title>
        <authorList>
            <consortium name="The Broad Institute Genomics Platform"/>
            <consortium name="The Broad Institute Genome Sequencing Center for Infectious Disease"/>
            <person name="Wu L."/>
            <person name="Ma J."/>
        </authorList>
    </citation>
    <scope>NUCLEOTIDE SEQUENCE [LARGE SCALE GENOMIC DNA]</scope>
    <source>
        <strain evidence="5">JCM 18302</strain>
    </source>
</reference>
<dbReference type="InterPro" id="IPR028098">
    <property type="entry name" value="Glyco_trans_4-like_N"/>
</dbReference>
<dbReference type="Pfam" id="PF13692">
    <property type="entry name" value="Glyco_trans_1_4"/>
    <property type="match status" value="1"/>
</dbReference>
<dbReference type="Gene3D" id="3.40.50.2000">
    <property type="entry name" value="Glycogen Phosphorylase B"/>
    <property type="match status" value="2"/>
</dbReference>
<dbReference type="RefSeq" id="WP_345602715.1">
    <property type="nucleotide sequence ID" value="NZ_BAABJO010000001.1"/>
</dbReference>